<sequence length="164" mass="17477">MAGTRTAPAVTGAATKRTISLGLVDASGDRYSEEEPVAVSAAAGDIEGLAASYQAASNASLYRVTSTLVWEGSIDPDNAVAAYRGSVAEGINLLYKNAELLARSQRLIAPIAEVMQGNQDIPLLTSDEMIALITDYLTLSTGYNLELAQFTGRRERKNNPRIRV</sequence>
<dbReference type="EMBL" id="LN852902">
    <property type="protein sequence ID" value="CRY94299.1"/>
    <property type="molecule type" value="Genomic_DNA"/>
</dbReference>
<name>A0A0H5PYT9_9ZZZZ</name>
<organism evidence="1">
    <name type="scientific">uncultured prokaryote</name>
    <dbReference type="NCBI Taxonomy" id="198431"/>
    <lineage>
        <taxon>unclassified sequences</taxon>
        <taxon>environmental samples</taxon>
    </lineage>
</organism>
<reference evidence="1" key="2">
    <citation type="submission" date="2015-07" db="EMBL/GenBank/DDBJ databases">
        <title>Plasmids, circular viruses and viroids from rat gut.</title>
        <authorList>
            <person name="Jorgensen T.J."/>
            <person name="Hansen M.A."/>
            <person name="Xu Z."/>
            <person name="Tabak M.A."/>
            <person name="Sorensen S.J."/>
            <person name="Hansen L.H."/>
        </authorList>
    </citation>
    <scope>NUCLEOTIDE SEQUENCE</scope>
    <source>
        <strain evidence="1">RGRH0229</strain>
    </source>
</reference>
<proteinExistence type="predicted"/>
<dbReference type="AlphaFoldDB" id="A0A0H5PYT9"/>
<evidence type="ECO:0000313" key="1">
    <source>
        <dbReference type="EMBL" id="CRY94299.1"/>
    </source>
</evidence>
<protein>
    <submittedName>
        <fullName evidence="1">Uncharacterized protein</fullName>
    </submittedName>
</protein>
<reference evidence="1" key="1">
    <citation type="submission" date="2015-06" db="EMBL/GenBank/DDBJ databases">
        <authorList>
            <person name="Joergensen T."/>
        </authorList>
    </citation>
    <scope>NUCLEOTIDE SEQUENCE</scope>
    <source>
        <strain evidence="1">RGRH0229</strain>
    </source>
</reference>
<accession>A0A0H5PYT9</accession>